<protein>
    <submittedName>
        <fullName evidence="1">Conjugal transfer TrbH family protein</fullName>
    </submittedName>
</protein>
<dbReference type="AlphaFoldDB" id="A0A077NUX6"/>
<sequence>MGANEMKRFSIVLPLLAVLVLSACTTTRPSMSYVAPQVTPSDAQVLAGDAVVYLANPLPPARTTLVLDPPTANASPDVLTPALIAALRMRGYGVSVVDAKTGMTAGKATMLRYLASPFESGVIMRLQYLGIEASRFYPRTTDGRLLSDGTPFTVREAANEPRPR</sequence>
<comment type="caution">
    <text evidence="1">The sequence shown here is derived from an EMBL/GenBank/DDBJ whole genome shotgun (WGS) entry which is preliminary data.</text>
</comment>
<dbReference type="Proteomes" id="UP000028487">
    <property type="component" value="Unassembled WGS sequence"/>
</dbReference>
<organism evidence="1 2">
    <name type="scientific">Xenorhabdus bovienii str. feltiae Moldova</name>
    <dbReference type="NCBI Taxonomy" id="1398200"/>
    <lineage>
        <taxon>Bacteria</taxon>
        <taxon>Pseudomonadati</taxon>
        <taxon>Pseudomonadota</taxon>
        <taxon>Gammaproteobacteria</taxon>
        <taxon>Enterobacterales</taxon>
        <taxon>Morganellaceae</taxon>
        <taxon>Xenorhabdus</taxon>
    </lineage>
</organism>
<evidence type="ECO:0000313" key="2">
    <source>
        <dbReference type="Proteomes" id="UP000028487"/>
    </source>
</evidence>
<reference evidence="1" key="1">
    <citation type="submission" date="2013-07" db="EMBL/GenBank/DDBJ databases">
        <title>Sub-species coevolution in mutualistic symbiosis.</title>
        <authorList>
            <person name="Murfin K."/>
            <person name="Klassen J."/>
            <person name="Lee M."/>
            <person name="Forst S."/>
            <person name="Stock P."/>
            <person name="Goodrich-Blair H."/>
        </authorList>
    </citation>
    <scope>NUCLEOTIDE SEQUENCE [LARGE SCALE GENOMIC DNA]</scope>
    <source>
        <strain evidence="1">Feltiae Moldova</strain>
    </source>
</reference>
<dbReference type="EMBL" id="CBSV010000176">
    <property type="protein sequence ID" value="CDH02259.1"/>
    <property type="molecule type" value="Genomic_DNA"/>
</dbReference>
<dbReference type="InterPro" id="IPR010837">
    <property type="entry name" value="Conjugal_tfr_TrbH"/>
</dbReference>
<evidence type="ECO:0000313" key="1">
    <source>
        <dbReference type="EMBL" id="CDH02259.1"/>
    </source>
</evidence>
<gene>
    <name evidence="1" type="ORF">XBFM1_2570008</name>
</gene>
<dbReference type="PROSITE" id="PS51257">
    <property type="entry name" value="PROKAR_LIPOPROTEIN"/>
    <property type="match status" value="1"/>
</dbReference>
<accession>A0A077NUX6</accession>
<name>A0A077NUX6_XENBV</name>
<dbReference type="HOGENOM" id="CLU_142795_0_0_6"/>
<dbReference type="Pfam" id="PF07283">
    <property type="entry name" value="TrbH"/>
    <property type="match status" value="1"/>
</dbReference>
<proteinExistence type="predicted"/>